<dbReference type="SUPFAM" id="SSF55486">
    <property type="entry name" value="Metalloproteases ('zincins'), catalytic domain"/>
    <property type="match status" value="1"/>
</dbReference>
<keyword evidence="3 6" id="KW-0378">Hydrolase</keyword>
<reference evidence="9" key="1">
    <citation type="submission" date="2020-06" db="EMBL/GenBank/DDBJ databases">
        <title>Draft genome of Bugula neritina, a colonial animal packing powerful symbionts and potential medicines.</title>
        <authorList>
            <person name="Rayko M."/>
        </authorList>
    </citation>
    <scope>NUCLEOTIDE SEQUENCE [LARGE SCALE GENOMIC DNA]</scope>
    <source>
        <strain evidence="9">Kwan_BN1</strain>
    </source>
</reference>
<dbReference type="PRINTS" id="PR00480">
    <property type="entry name" value="ASTACIN"/>
</dbReference>
<dbReference type="PROSITE" id="PS51864">
    <property type="entry name" value="ASTACIN"/>
    <property type="match status" value="1"/>
</dbReference>
<dbReference type="GO" id="GO:0006508">
    <property type="term" value="P:proteolysis"/>
    <property type="evidence" value="ECO:0007669"/>
    <property type="project" value="UniProtKB-KW"/>
</dbReference>
<feature type="binding site" evidence="6">
    <location>
        <position position="187"/>
    </location>
    <ligand>
        <name>Zn(2+)</name>
        <dbReference type="ChEBI" id="CHEBI:29105"/>
        <note>catalytic</note>
    </ligand>
</feature>
<protein>
    <recommendedName>
        <fullName evidence="7">Metalloendopeptidase</fullName>
        <ecNumber evidence="7">3.4.24.-</ecNumber>
    </recommendedName>
</protein>
<comment type="cofactor">
    <cofactor evidence="6 7">
        <name>Zn(2+)</name>
        <dbReference type="ChEBI" id="CHEBI:29105"/>
    </cofactor>
    <text evidence="6 7">Binds 1 zinc ion per subunit.</text>
</comment>
<dbReference type="CDD" id="cd04280">
    <property type="entry name" value="ZnMc_astacin_like"/>
    <property type="match status" value="1"/>
</dbReference>
<dbReference type="EMBL" id="VXIV02002599">
    <property type="protein sequence ID" value="KAF6024253.1"/>
    <property type="molecule type" value="Genomic_DNA"/>
</dbReference>
<dbReference type="EC" id="3.4.24.-" evidence="7"/>
<dbReference type="Proteomes" id="UP000593567">
    <property type="component" value="Unassembled WGS sequence"/>
</dbReference>
<dbReference type="GO" id="GO:0004222">
    <property type="term" value="F:metalloendopeptidase activity"/>
    <property type="evidence" value="ECO:0007669"/>
    <property type="project" value="UniProtKB-UniRule"/>
</dbReference>
<proteinExistence type="predicted"/>
<feature type="binding site" evidence="6">
    <location>
        <position position="191"/>
    </location>
    <ligand>
        <name>Zn(2+)</name>
        <dbReference type="ChEBI" id="CHEBI:29105"/>
        <note>catalytic</note>
    </ligand>
</feature>
<dbReference type="SMART" id="SM00235">
    <property type="entry name" value="ZnMc"/>
    <property type="match status" value="1"/>
</dbReference>
<keyword evidence="10" id="KW-1185">Reference proteome</keyword>
<dbReference type="PANTHER" id="PTHR10127:SF780">
    <property type="entry name" value="METALLOENDOPEPTIDASE"/>
    <property type="match status" value="1"/>
</dbReference>
<dbReference type="GO" id="GO:0008270">
    <property type="term" value="F:zinc ion binding"/>
    <property type="evidence" value="ECO:0007669"/>
    <property type="project" value="UniProtKB-UniRule"/>
</dbReference>
<comment type="caution">
    <text evidence="6">Lacks conserved residue(s) required for the propagation of feature annotation.</text>
</comment>
<evidence type="ECO:0000313" key="10">
    <source>
        <dbReference type="Proteomes" id="UP000593567"/>
    </source>
</evidence>
<keyword evidence="1 6" id="KW-0645">Protease</keyword>
<dbReference type="InterPro" id="IPR006026">
    <property type="entry name" value="Peptidase_Metallo"/>
</dbReference>
<dbReference type="Pfam" id="PF01400">
    <property type="entry name" value="Astacin"/>
    <property type="match status" value="1"/>
</dbReference>
<evidence type="ECO:0000256" key="2">
    <source>
        <dbReference type="ARBA" id="ARBA00022723"/>
    </source>
</evidence>
<evidence type="ECO:0000256" key="3">
    <source>
        <dbReference type="ARBA" id="ARBA00022801"/>
    </source>
</evidence>
<dbReference type="InterPro" id="IPR001506">
    <property type="entry name" value="Peptidase_M12A"/>
</dbReference>
<sequence length="673" mass="74999">MSYYDLQLMFFYMSNNTSEILGLSESVIKSRQRRVSIDEKIARSSAFTPASVIEFSSQGPGLIASNGNKYIITELDLLEQLPQVEAIKRRQKRHAWLSTERYWPNKQVFYQWAGSFTSKEKAVFNEAVEEFNKYTCIRWSVRTTQPDYVQIVRNLGCLSAVGYEYWSQPQIMSLANGCVNSKSIPVHEMMHTLGVFHEHNRPDRDSHVKILLENVVDGAERVFDKSLAENVNVFDTPYDYLSVMHYGKKSFSANGGDTVMALDNKYQNLIGRASTMSFYDVQLLSRMYQCNGEAFQGVDCQCFCKDESNDDIPVVFCGDFCSNIDQPCKCDEEEDACSRIANSICDTNTKACKCDAVNGYRRSGDDDCVKQTVCTELAVDCQCTMSSSSCDALPHSSCDSDSDSCQCNSGYLKVSNTFCQDIRAVECLLADISCSCSGKGTNACMKIPNSHCDGETESCRCNSGFYNSEGVCEAMPACNTLDQSCRCDDQGDKACQRIPHTICNSESQACECDAMLYRSEGGQCIPAFSYTSDGSELTPFIHSPISSVLFTPAVGNDVTAYGIPSNNQYLYAIGMTTSEKAALQTVTIRETGFWCISYAAKLHNAKCSTQFSKNGGKRWTSWAITSIPKMDYFYKRDAWRVSVKNNIIFRIKAKAVASGEWSVAIDALKVYPC</sequence>
<dbReference type="InterPro" id="IPR024079">
    <property type="entry name" value="MetalloPept_cat_dom_sf"/>
</dbReference>
<dbReference type="Gene3D" id="3.40.390.10">
    <property type="entry name" value="Collagenase (Catalytic Domain)"/>
    <property type="match status" value="1"/>
</dbReference>
<evidence type="ECO:0000313" key="9">
    <source>
        <dbReference type="EMBL" id="KAF6024253.1"/>
    </source>
</evidence>
<keyword evidence="2 6" id="KW-0479">Metal-binding</keyword>
<evidence type="ECO:0000256" key="7">
    <source>
        <dbReference type="RuleBase" id="RU361183"/>
    </source>
</evidence>
<dbReference type="AlphaFoldDB" id="A0A7J7JEJ0"/>
<organism evidence="9 10">
    <name type="scientific">Bugula neritina</name>
    <name type="common">Brown bryozoan</name>
    <name type="synonym">Sertularia neritina</name>
    <dbReference type="NCBI Taxonomy" id="10212"/>
    <lineage>
        <taxon>Eukaryota</taxon>
        <taxon>Metazoa</taxon>
        <taxon>Spiralia</taxon>
        <taxon>Lophotrochozoa</taxon>
        <taxon>Bryozoa</taxon>
        <taxon>Gymnolaemata</taxon>
        <taxon>Cheilostomatida</taxon>
        <taxon>Flustrina</taxon>
        <taxon>Buguloidea</taxon>
        <taxon>Bugulidae</taxon>
        <taxon>Bugula</taxon>
    </lineage>
</organism>
<name>A0A7J7JEJ0_BUGNE</name>
<evidence type="ECO:0000256" key="1">
    <source>
        <dbReference type="ARBA" id="ARBA00022670"/>
    </source>
</evidence>
<evidence type="ECO:0000256" key="4">
    <source>
        <dbReference type="ARBA" id="ARBA00022833"/>
    </source>
</evidence>
<dbReference type="OrthoDB" id="291007at2759"/>
<feature type="binding site" evidence="6">
    <location>
        <position position="197"/>
    </location>
    <ligand>
        <name>Zn(2+)</name>
        <dbReference type="ChEBI" id="CHEBI:29105"/>
        <note>catalytic</note>
    </ligand>
</feature>
<feature type="active site" evidence="6">
    <location>
        <position position="188"/>
    </location>
</feature>
<evidence type="ECO:0000259" key="8">
    <source>
        <dbReference type="PROSITE" id="PS51864"/>
    </source>
</evidence>
<evidence type="ECO:0000256" key="5">
    <source>
        <dbReference type="ARBA" id="ARBA00023049"/>
    </source>
</evidence>
<gene>
    <name evidence="9" type="ORF">EB796_017440</name>
</gene>
<comment type="caution">
    <text evidence="9">The sequence shown here is derived from an EMBL/GenBank/DDBJ whole genome shotgun (WGS) entry which is preliminary data.</text>
</comment>
<dbReference type="PANTHER" id="PTHR10127">
    <property type="entry name" value="DISCOIDIN, CUB, EGF, LAMININ , AND ZINC METALLOPROTEASE DOMAIN CONTAINING"/>
    <property type="match status" value="1"/>
</dbReference>
<dbReference type="InterPro" id="IPR034035">
    <property type="entry name" value="Astacin-like_dom"/>
</dbReference>
<feature type="domain" description="Peptidase M12A" evidence="8">
    <location>
        <begin position="85"/>
        <end position="291"/>
    </location>
</feature>
<evidence type="ECO:0000256" key="6">
    <source>
        <dbReference type="PROSITE-ProRule" id="PRU01211"/>
    </source>
</evidence>
<keyword evidence="4 6" id="KW-0862">Zinc</keyword>
<accession>A0A7J7JEJ0</accession>
<keyword evidence="5 6" id="KW-0482">Metalloprotease</keyword>